<sequence length="82" mass="9470">MQIPSHLPRKLTITMWDISWYTMTMPGEPYHDLGAAFAEAVQRMPPRIIRSGRMWNGSASGISIFCKVKELKYDGLICKQRR</sequence>
<accession>A0A916QC40</accession>
<reference evidence="1" key="2">
    <citation type="journal article" date="2021" name="Data Brief">
        <title>Draft genome sequence data of the facultative, thermophilic, xylanolytic bacterium Paenibacillus sp. strain DA-C8.</title>
        <authorList>
            <person name="Chhe C."/>
            <person name="Uke A."/>
            <person name="Baramee S."/>
            <person name="Ungkulpasvich U."/>
            <person name="Tachaapaikoon C."/>
            <person name="Pason P."/>
            <person name="Waeonukul R."/>
            <person name="Ratanakhanokchai K."/>
            <person name="Kosugi A."/>
        </authorList>
    </citation>
    <scope>NUCLEOTIDE SEQUENCE</scope>
    <source>
        <strain evidence="1">DA-C8</strain>
    </source>
</reference>
<organism evidence="1 2">
    <name type="scientific">Insulibacter thermoxylanivorax</name>
    <dbReference type="NCBI Taxonomy" id="2749268"/>
    <lineage>
        <taxon>Bacteria</taxon>
        <taxon>Bacillati</taxon>
        <taxon>Bacillota</taxon>
        <taxon>Bacilli</taxon>
        <taxon>Bacillales</taxon>
        <taxon>Paenibacillaceae</taxon>
        <taxon>Insulibacter</taxon>
    </lineage>
</organism>
<dbReference type="Proteomes" id="UP000654993">
    <property type="component" value="Unassembled WGS sequence"/>
</dbReference>
<dbReference type="EMBL" id="BMAQ01000009">
    <property type="protein sequence ID" value="GFR38020.1"/>
    <property type="molecule type" value="Genomic_DNA"/>
</dbReference>
<name>A0A916QC40_9BACL</name>
<evidence type="ECO:0000313" key="2">
    <source>
        <dbReference type="Proteomes" id="UP000654993"/>
    </source>
</evidence>
<protein>
    <submittedName>
        <fullName evidence="1">Uncharacterized protein</fullName>
    </submittedName>
</protein>
<comment type="caution">
    <text evidence="1">The sequence shown here is derived from an EMBL/GenBank/DDBJ whole genome shotgun (WGS) entry which is preliminary data.</text>
</comment>
<gene>
    <name evidence="1" type="ORF">PRECH8_13160</name>
</gene>
<proteinExistence type="predicted"/>
<dbReference type="Gene3D" id="3.20.20.80">
    <property type="entry name" value="Glycosidases"/>
    <property type="match status" value="1"/>
</dbReference>
<evidence type="ECO:0000313" key="1">
    <source>
        <dbReference type="EMBL" id="GFR38020.1"/>
    </source>
</evidence>
<reference evidence="1" key="1">
    <citation type="submission" date="2020-08" db="EMBL/GenBank/DDBJ databases">
        <authorList>
            <person name="Uke A."/>
            <person name="Chhe C."/>
            <person name="Baramee S."/>
            <person name="Kosugi A."/>
        </authorList>
    </citation>
    <scope>NUCLEOTIDE SEQUENCE</scope>
    <source>
        <strain evidence="1">DA-C8</strain>
    </source>
</reference>
<keyword evidence="2" id="KW-1185">Reference proteome</keyword>
<dbReference type="AlphaFoldDB" id="A0A916QC40"/>